<evidence type="ECO:0000313" key="2">
    <source>
        <dbReference type="EMBL" id="OGE73570.1"/>
    </source>
</evidence>
<evidence type="ECO:0000259" key="1">
    <source>
        <dbReference type="Pfam" id="PF20803"/>
    </source>
</evidence>
<reference evidence="2 3" key="1">
    <citation type="journal article" date="2016" name="Nat. Commun.">
        <title>Thousands of microbial genomes shed light on interconnected biogeochemical processes in an aquifer system.</title>
        <authorList>
            <person name="Anantharaman K."/>
            <person name="Brown C.T."/>
            <person name="Hug L.A."/>
            <person name="Sharon I."/>
            <person name="Castelle C.J."/>
            <person name="Probst A.J."/>
            <person name="Thomas B.C."/>
            <person name="Singh A."/>
            <person name="Wilkins M.J."/>
            <person name="Karaoz U."/>
            <person name="Brodie E.L."/>
            <person name="Williams K.H."/>
            <person name="Hubbard S.S."/>
            <person name="Banfield J.F."/>
        </authorList>
    </citation>
    <scope>NUCLEOTIDE SEQUENCE [LARGE SCALE GENOMIC DNA]</scope>
</reference>
<dbReference type="AlphaFoldDB" id="A0A1F5N822"/>
<proteinExistence type="predicted"/>
<dbReference type="Gene3D" id="3.30.70.2650">
    <property type="match status" value="1"/>
</dbReference>
<protein>
    <recommendedName>
        <fullName evidence="1">Transcriptional repressor PaaX-like central Cas2-like domain-containing protein</fullName>
    </recommendedName>
</protein>
<organism evidence="2 3">
    <name type="scientific">Candidatus Doudnabacteria bacterium RIFCSPHIGHO2_01_FULL_41_86</name>
    <dbReference type="NCBI Taxonomy" id="1817821"/>
    <lineage>
        <taxon>Bacteria</taxon>
        <taxon>Candidatus Doudnaibacteriota</taxon>
    </lineage>
</organism>
<name>A0A1F5N822_9BACT</name>
<dbReference type="InterPro" id="IPR048846">
    <property type="entry name" value="PaaX-like_central"/>
</dbReference>
<comment type="caution">
    <text evidence="2">The sequence shown here is derived from an EMBL/GenBank/DDBJ whole genome shotgun (WGS) entry which is preliminary data.</text>
</comment>
<dbReference type="Pfam" id="PF20803">
    <property type="entry name" value="PaaX_M"/>
    <property type="match status" value="1"/>
</dbReference>
<accession>A0A1F5N822</accession>
<sequence length="159" mass="18819">MGAARSLWELFKWLSDFPTRDRTVFRPYSKMSRVSITRSAYHKRLKRFEKLGLVKKTQTIEGPAFVITKRAKTLRLKAITKKSRSDGFSTLIIFDIPETKRNARDTLRRYLIRSGYTQIRESCFLSPFQVFDDLKELIEELKLQKDVSIFSAKSEYYFK</sequence>
<dbReference type="Proteomes" id="UP000177610">
    <property type="component" value="Unassembled WGS sequence"/>
</dbReference>
<gene>
    <name evidence="2" type="ORF">A2717_03080</name>
</gene>
<evidence type="ECO:0000313" key="3">
    <source>
        <dbReference type="Proteomes" id="UP000177610"/>
    </source>
</evidence>
<dbReference type="EMBL" id="MFEH01000007">
    <property type="protein sequence ID" value="OGE73570.1"/>
    <property type="molecule type" value="Genomic_DNA"/>
</dbReference>
<feature type="domain" description="Transcriptional repressor PaaX-like central Cas2-like" evidence="1">
    <location>
        <begin position="86"/>
        <end position="155"/>
    </location>
</feature>